<organism evidence="1 2">
    <name type="scientific">Leishmania donovani</name>
    <dbReference type="NCBI Taxonomy" id="5661"/>
    <lineage>
        <taxon>Eukaryota</taxon>
        <taxon>Discoba</taxon>
        <taxon>Euglenozoa</taxon>
        <taxon>Kinetoplastea</taxon>
        <taxon>Metakinetoplastina</taxon>
        <taxon>Trypanosomatida</taxon>
        <taxon>Trypanosomatidae</taxon>
        <taxon>Leishmaniinae</taxon>
        <taxon>Leishmania</taxon>
    </lineage>
</organism>
<evidence type="ECO:0000313" key="1">
    <source>
        <dbReference type="EMBL" id="CBZ36249.1"/>
    </source>
</evidence>
<evidence type="ECO:0000313" key="2">
    <source>
        <dbReference type="Proteomes" id="UP000008980"/>
    </source>
</evidence>
<dbReference type="GeneID" id="13385648"/>
<protein>
    <submittedName>
        <fullName evidence="1">Uncharacterized protein</fullName>
    </submittedName>
</protein>
<dbReference type="RefSeq" id="XP_003862940.1">
    <property type="nucleotide sequence ID" value="XM_003862892.1"/>
</dbReference>
<gene>
    <name evidence="1" type="ORF">LDBPK_302280</name>
</gene>
<name>E9BLX1_LEIDO</name>
<dbReference type="AlphaFoldDB" id="E9BLX1"/>
<reference evidence="2" key="2">
    <citation type="submission" date="2011-02" db="EMBL/GenBank/DDBJ databases">
        <title>Whole genome sequencing of Leishmania donovani clinical lines reveals dynamic variation related to drug resistance.</title>
        <authorList>
            <person name="Downing T."/>
            <person name="Imamura H."/>
            <person name="Sanders M."/>
            <person name="Decuypere S."/>
            <person name="Hertz-Fowler C."/>
            <person name="Clark T.G."/>
            <person name="Rijal S."/>
            <person name="Sundar S."/>
            <person name="Quail M.A."/>
            <person name="De Doncker S."/>
            <person name="Maes I."/>
            <person name="Vanaerschot M."/>
            <person name="Stark O."/>
            <person name="Schonian G."/>
            <person name="Dujardin J.C."/>
            <person name="Berriman M."/>
        </authorList>
    </citation>
    <scope>NUCLEOTIDE SEQUENCE [LARGE SCALE GENOMIC DNA]</scope>
    <source>
        <strain evidence="2">BPK282A1</strain>
    </source>
</reference>
<reference evidence="1 2" key="1">
    <citation type="journal article" date="2011" name="Genome Res.">
        <title>Whole genome sequencing of multiple Leishmania donovani clinical isolates provides insights into population structure and mechanisms of drug resistance.</title>
        <authorList>
            <person name="Downing T."/>
            <person name="Imamura H."/>
            <person name="Decuypere S."/>
            <person name="Clark T.G."/>
            <person name="Coombs G.H."/>
            <person name="Cotton J.A."/>
            <person name="Hilley J.D."/>
            <person name="de Doncker S."/>
            <person name="Maes I."/>
            <person name="Mottram J.C."/>
            <person name="Quail M.A."/>
            <person name="Rijal S."/>
            <person name="Sanders M."/>
            <person name="Schonian G."/>
            <person name="Stark O."/>
            <person name="Sundar S."/>
            <person name="Vanaerschot M."/>
            <person name="Hertz-Fowler C."/>
            <person name="Dujardin J.C."/>
            <person name="Berriman M."/>
        </authorList>
    </citation>
    <scope>NUCLEOTIDE SEQUENCE [LARGE SCALE GENOMIC DNA]</scope>
    <source>
        <strain evidence="1 2">BPK282A1</strain>
    </source>
</reference>
<dbReference type="VEuPathDB" id="TriTrypDB:LdBPK_302280.1"/>
<accession>E9BLX1</accession>
<proteinExistence type="predicted"/>
<dbReference type="KEGG" id="ldo:LDBPK_302280"/>
<dbReference type="Proteomes" id="UP000008980">
    <property type="component" value="Chromosome 30"/>
</dbReference>
<dbReference type="EMBL" id="FR799617">
    <property type="protein sequence ID" value="CBZ36249.1"/>
    <property type="molecule type" value="Genomic_DNA"/>
</dbReference>
<sequence>MPRLVTVHDARSLLCLRGIACPPPYFSPSLPLPTAPVRTRDVSATEANVAAYARRPRCTREVPGRRGTAVCRALFLCHVVLSRKKGLRNKKASRIL</sequence>